<comment type="caution">
    <text evidence="1">The sequence shown here is derived from an EMBL/GenBank/DDBJ whole genome shotgun (WGS) entry which is preliminary data.</text>
</comment>
<dbReference type="RefSeq" id="WP_049340862.1">
    <property type="nucleotide sequence ID" value="NZ_JABZXO010000017.1"/>
</dbReference>
<gene>
    <name evidence="1" type="ORF">HXO61_06735</name>
</gene>
<accession>A0A930L2C7</accession>
<reference evidence="1" key="1">
    <citation type="submission" date="2020-04" db="EMBL/GenBank/DDBJ databases">
        <title>Deep metagenomics examines the oral microbiome during advanced dental caries in children, revealing novel taxa and co-occurrences with host molecules.</title>
        <authorList>
            <person name="Baker J.L."/>
            <person name="Morton J.T."/>
            <person name="Dinis M."/>
            <person name="Alvarez R."/>
            <person name="Tran N.C."/>
            <person name="Knight R."/>
            <person name="Edlund A."/>
        </authorList>
    </citation>
    <scope>NUCLEOTIDE SEQUENCE</scope>
    <source>
        <strain evidence="1">JCVI_39_bin.18</strain>
    </source>
</reference>
<sequence>MLGNMNDVALIGVFETKECGVIEMYAVPEGKNIPEYVSEVKAGKKYKMYKSLSTRNDDRDFNTVRLEEIKE</sequence>
<name>A0A930L2C7_9MICC</name>
<evidence type="ECO:0000313" key="1">
    <source>
        <dbReference type="EMBL" id="MBF1657609.1"/>
    </source>
</evidence>
<protein>
    <submittedName>
        <fullName evidence="1">Uncharacterized protein</fullName>
    </submittedName>
</protein>
<dbReference type="EMBL" id="JABZXO010000017">
    <property type="protein sequence ID" value="MBF1657609.1"/>
    <property type="molecule type" value="Genomic_DNA"/>
</dbReference>
<evidence type="ECO:0000313" key="2">
    <source>
        <dbReference type="Proteomes" id="UP000770330"/>
    </source>
</evidence>
<dbReference type="Proteomes" id="UP000770330">
    <property type="component" value="Unassembled WGS sequence"/>
</dbReference>
<proteinExistence type="predicted"/>
<dbReference type="AlphaFoldDB" id="A0A930L2C7"/>
<organism evidence="1 2">
    <name type="scientific">Rothia mucilaginosa</name>
    <dbReference type="NCBI Taxonomy" id="43675"/>
    <lineage>
        <taxon>Bacteria</taxon>
        <taxon>Bacillati</taxon>
        <taxon>Actinomycetota</taxon>
        <taxon>Actinomycetes</taxon>
        <taxon>Micrococcales</taxon>
        <taxon>Micrococcaceae</taxon>
        <taxon>Rothia</taxon>
    </lineage>
</organism>